<dbReference type="Proteomes" id="UP000076532">
    <property type="component" value="Unassembled WGS sequence"/>
</dbReference>
<dbReference type="InterPro" id="IPR019136">
    <property type="entry name" value="TF_IIIC_su-5_HTH"/>
</dbReference>
<keyword evidence="9" id="KW-1185">Reference proteome</keyword>
<evidence type="ECO:0000259" key="6">
    <source>
        <dbReference type="Pfam" id="PF09734"/>
    </source>
</evidence>
<feature type="domain" description="Transcription factor IIIC subunit Tfc1/Sfc1 triple barrel" evidence="7">
    <location>
        <begin position="21"/>
        <end position="128"/>
    </location>
</feature>
<dbReference type="InterPro" id="IPR040454">
    <property type="entry name" value="TF_IIIC_Tfc1/Sfc1"/>
</dbReference>
<dbReference type="GO" id="GO:0005634">
    <property type="term" value="C:nucleus"/>
    <property type="evidence" value="ECO:0007669"/>
    <property type="project" value="UniProtKB-SubCell"/>
</dbReference>
<dbReference type="PANTHER" id="PTHR13230:SF5">
    <property type="entry name" value="GENERAL TRANSCRIPTION FACTOR 3C POLYPEPTIDE 5"/>
    <property type="match status" value="1"/>
</dbReference>
<feature type="region of interest" description="Disordered" evidence="5">
    <location>
        <begin position="477"/>
        <end position="510"/>
    </location>
</feature>
<dbReference type="InterPro" id="IPR042536">
    <property type="entry name" value="TFIIIC_tauA_Sfc1"/>
</dbReference>
<reference evidence="8 9" key="1">
    <citation type="journal article" date="2016" name="Mol. Biol. Evol.">
        <title>Comparative Genomics of Early-Diverging Mushroom-Forming Fungi Provides Insights into the Origins of Lignocellulose Decay Capabilities.</title>
        <authorList>
            <person name="Nagy L.G."/>
            <person name="Riley R."/>
            <person name="Tritt A."/>
            <person name="Adam C."/>
            <person name="Daum C."/>
            <person name="Floudas D."/>
            <person name="Sun H."/>
            <person name="Yadav J.S."/>
            <person name="Pangilinan J."/>
            <person name="Larsson K.H."/>
            <person name="Matsuura K."/>
            <person name="Barry K."/>
            <person name="Labutti K."/>
            <person name="Kuo R."/>
            <person name="Ohm R.A."/>
            <person name="Bhattacharya S.S."/>
            <person name="Shirouzu T."/>
            <person name="Yoshinaga Y."/>
            <person name="Martin F.M."/>
            <person name="Grigoriev I.V."/>
            <person name="Hibbett D.S."/>
        </authorList>
    </citation>
    <scope>NUCLEOTIDE SEQUENCE [LARGE SCALE GENOMIC DNA]</scope>
    <source>
        <strain evidence="8 9">CBS 109695</strain>
    </source>
</reference>
<dbReference type="AlphaFoldDB" id="A0A166N2G0"/>
<dbReference type="STRING" id="436010.A0A166N2G0"/>
<evidence type="ECO:0000256" key="1">
    <source>
        <dbReference type="ARBA" id="ARBA00004123"/>
    </source>
</evidence>
<evidence type="ECO:0000256" key="5">
    <source>
        <dbReference type="SAM" id="MobiDB-lite"/>
    </source>
</evidence>
<evidence type="ECO:0000256" key="2">
    <source>
        <dbReference type="ARBA" id="ARBA00023125"/>
    </source>
</evidence>
<evidence type="ECO:0000313" key="9">
    <source>
        <dbReference type="Proteomes" id="UP000076532"/>
    </source>
</evidence>
<sequence length="535" mass="59815">MEASSSSKAPEHPLPSAHFFSIEYPGYVRPASVPLAITHLGGQASLDTVFKRTATKADALLELSFRPDNPFAHPVPGDVVGTSNILLKIVKRKRKAANGELVGEYTAEAAGAITKTVRFRSMVDYQYQADMSDPVAKLRVAMGNMDVDAIQQYRMPEATEDYTIPADPVLDPQLVQDSTAPSAAAPQNWAPRSNLRLFPPPLFSRQGIPQNYNFKANIASMVSTTVDEVTGEEHKRLVNRWRWKGFGPANILFADAAVPSEPPPNVAAMREQMDQALLKRVEALFEERFVWTRASIFNQFTPLEARDIHNSKVLLPLVCYVFQDGPWRDTLIRFGYDPRRDPGARVFQRLYFRNMSHPIERVSIITRREGHAAADTARDGGAGDVDRKTAHIFDGVRLTQETAAFQLCDIHDPMLREMIKSEEDVREVCDEREGWYSTDAYEQIKVVLRHKFFSLLEGHIPPQEECEALLQSHIESKAKSGRPVPPPVVGRKRPSRVGKNNMAKGALRPEDAAAARLQATLERNAKDLKALRSGK</sequence>
<dbReference type="GO" id="GO:0001002">
    <property type="term" value="F:RNA polymerase III type 1 promoter sequence-specific DNA binding"/>
    <property type="evidence" value="ECO:0007669"/>
    <property type="project" value="TreeGrafter"/>
</dbReference>
<keyword evidence="4" id="KW-0539">Nucleus</keyword>
<dbReference type="InterPro" id="IPR041499">
    <property type="entry name" value="Tfc1/Sfc1_N"/>
</dbReference>
<dbReference type="Pfam" id="PF09734">
    <property type="entry name" value="Tau95"/>
    <property type="match status" value="1"/>
</dbReference>
<keyword evidence="2" id="KW-0238">DNA-binding</keyword>
<dbReference type="EMBL" id="KV417525">
    <property type="protein sequence ID" value="KZP24581.1"/>
    <property type="molecule type" value="Genomic_DNA"/>
</dbReference>
<evidence type="ECO:0000256" key="3">
    <source>
        <dbReference type="ARBA" id="ARBA00023163"/>
    </source>
</evidence>
<proteinExistence type="predicted"/>
<evidence type="ECO:0000313" key="8">
    <source>
        <dbReference type="EMBL" id="KZP24581.1"/>
    </source>
</evidence>
<comment type="subcellular location">
    <subcellularLocation>
        <location evidence="1">Nucleus</location>
    </subcellularLocation>
</comment>
<dbReference type="OrthoDB" id="5598268at2759"/>
<keyword evidence="3" id="KW-0804">Transcription</keyword>
<dbReference type="Pfam" id="PF17682">
    <property type="entry name" value="Tau95_N"/>
    <property type="match status" value="1"/>
</dbReference>
<evidence type="ECO:0008006" key="10">
    <source>
        <dbReference type="Google" id="ProtNLM"/>
    </source>
</evidence>
<dbReference type="GO" id="GO:0006384">
    <property type="term" value="P:transcription initiation at RNA polymerase III promoter"/>
    <property type="evidence" value="ECO:0007669"/>
    <property type="project" value="InterPro"/>
</dbReference>
<feature type="domain" description="Transcription factor IIIC subunit 5 HTH" evidence="6">
    <location>
        <begin position="197"/>
        <end position="353"/>
    </location>
</feature>
<organism evidence="8 9">
    <name type="scientific">Athelia psychrophila</name>
    <dbReference type="NCBI Taxonomy" id="1759441"/>
    <lineage>
        <taxon>Eukaryota</taxon>
        <taxon>Fungi</taxon>
        <taxon>Dikarya</taxon>
        <taxon>Basidiomycota</taxon>
        <taxon>Agaricomycotina</taxon>
        <taxon>Agaricomycetes</taxon>
        <taxon>Agaricomycetidae</taxon>
        <taxon>Atheliales</taxon>
        <taxon>Atheliaceae</taxon>
        <taxon>Athelia</taxon>
    </lineage>
</organism>
<dbReference type="PANTHER" id="PTHR13230">
    <property type="entry name" value="GENERAL TRANSCRIPTION FACTOR IIIC, POLYPEPTIDE 5"/>
    <property type="match status" value="1"/>
</dbReference>
<evidence type="ECO:0000259" key="7">
    <source>
        <dbReference type="Pfam" id="PF17682"/>
    </source>
</evidence>
<dbReference type="Gene3D" id="3.30.200.160">
    <property type="entry name" value="TFIIIC, subcomplex tauA, subunit Sfc1, barrel domain"/>
    <property type="match status" value="1"/>
</dbReference>
<dbReference type="GO" id="GO:0000127">
    <property type="term" value="C:transcription factor TFIIIC complex"/>
    <property type="evidence" value="ECO:0007669"/>
    <property type="project" value="InterPro"/>
</dbReference>
<protein>
    <recommendedName>
        <fullName evidence="10">Transcription factor IIIC subunit 5 HTH domain-containing protein</fullName>
    </recommendedName>
</protein>
<name>A0A166N2G0_9AGAM</name>
<gene>
    <name evidence="8" type="ORF">FIBSPDRAFT_1042044</name>
</gene>
<accession>A0A166N2G0</accession>
<evidence type="ECO:0000256" key="4">
    <source>
        <dbReference type="ARBA" id="ARBA00023242"/>
    </source>
</evidence>
<dbReference type="GO" id="GO:0001003">
    <property type="term" value="F:RNA polymerase III type 2 promoter sequence-specific DNA binding"/>
    <property type="evidence" value="ECO:0007669"/>
    <property type="project" value="TreeGrafter"/>
</dbReference>